<dbReference type="Proteomes" id="UP001497382">
    <property type="component" value="Unassembled WGS sequence"/>
</dbReference>
<gene>
    <name evidence="1" type="ORF">LARSCL_LOCUS7381</name>
</gene>
<reference evidence="1 2" key="1">
    <citation type="submission" date="2024-04" db="EMBL/GenBank/DDBJ databases">
        <authorList>
            <person name="Rising A."/>
            <person name="Reimegard J."/>
            <person name="Sonavane S."/>
            <person name="Akerstrom W."/>
            <person name="Nylinder S."/>
            <person name="Hedman E."/>
            <person name="Kallberg Y."/>
        </authorList>
    </citation>
    <scope>NUCLEOTIDE SEQUENCE [LARGE SCALE GENOMIC DNA]</scope>
</reference>
<evidence type="ECO:0000313" key="2">
    <source>
        <dbReference type="Proteomes" id="UP001497382"/>
    </source>
</evidence>
<name>A0AAV1ZS79_9ARAC</name>
<dbReference type="AlphaFoldDB" id="A0AAV1ZS79"/>
<organism evidence="1 2">
    <name type="scientific">Larinioides sclopetarius</name>
    <dbReference type="NCBI Taxonomy" id="280406"/>
    <lineage>
        <taxon>Eukaryota</taxon>
        <taxon>Metazoa</taxon>
        <taxon>Ecdysozoa</taxon>
        <taxon>Arthropoda</taxon>
        <taxon>Chelicerata</taxon>
        <taxon>Arachnida</taxon>
        <taxon>Araneae</taxon>
        <taxon>Araneomorphae</taxon>
        <taxon>Entelegynae</taxon>
        <taxon>Araneoidea</taxon>
        <taxon>Araneidae</taxon>
        <taxon>Larinioides</taxon>
    </lineage>
</organism>
<comment type="caution">
    <text evidence="1">The sequence shown here is derived from an EMBL/GenBank/DDBJ whole genome shotgun (WGS) entry which is preliminary data.</text>
</comment>
<keyword evidence="2" id="KW-1185">Reference proteome</keyword>
<proteinExistence type="predicted"/>
<sequence length="31" mass="3260">MGRPVAMAAKVFSEEVFGKIMCTHAVLHGAA</sequence>
<accession>A0AAV1ZS79</accession>
<evidence type="ECO:0000313" key="1">
    <source>
        <dbReference type="EMBL" id="CAL1274284.1"/>
    </source>
</evidence>
<dbReference type="EMBL" id="CAXIEN010000076">
    <property type="protein sequence ID" value="CAL1274284.1"/>
    <property type="molecule type" value="Genomic_DNA"/>
</dbReference>
<protein>
    <submittedName>
        <fullName evidence="1">Uncharacterized protein</fullName>
    </submittedName>
</protein>